<feature type="transmembrane region" description="Helical" evidence="1">
    <location>
        <begin position="37"/>
        <end position="53"/>
    </location>
</feature>
<dbReference type="AlphaFoldDB" id="A0ABD5RPR9"/>
<organism evidence="3 4">
    <name type="scientific">Halomarina salina</name>
    <dbReference type="NCBI Taxonomy" id="1872699"/>
    <lineage>
        <taxon>Archaea</taxon>
        <taxon>Methanobacteriati</taxon>
        <taxon>Methanobacteriota</taxon>
        <taxon>Stenosarchaea group</taxon>
        <taxon>Halobacteria</taxon>
        <taxon>Halobacteriales</taxon>
        <taxon>Natronomonadaceae</taxon>
        <taxon>Halomarina</taxon>
    </lineage>
</organism>
<dbReference type="Proteomes" id="UP001596099">
    <property type="component" value="Unassembled WGS sequence"/>
</dbReference>
<name>A0ABD5RPR9_9EURY</name>
<dbReference type="InterPro" id="IPR005530">
    <property type="entry name" value="SPW"/>
</dbReference>
<keyword evidence="1" id="KW-1133">Transmembrane helix</keyword>
<sequence length="128" mass="13527">MSVRRAWPQLLVAVLGLWLMAAPAVLGFGGLAATTHHVVGPVAATVGFLAAWDHLRPLRWVTLPLSVVLVVLPFWFRELVPAANSAVVGLLLVGFAVLDRGVAETYGGGWSVLWTGTTESDSDGNRAA</sequence>
<dbReference type="RefSeq" id="WP_379751416.1">
    <property type="nucleotide sequence ID" value="NZ_JBHSQH010000001.1"/>
</dbReference>
<reference evidence="3 4" key="1">
    <citation type="journal article" date="2019" name="Int. J. Syst. Evol. Microbiol.">
        <title>The Global Catalogue of Microorganisms (GCM) 10K type strain sequencing project: providing services to taxonomists for standard genome sequencing and annotation.</title>
        <authorList>
            <consortium name="The Broad Institute Genomics Platform"/>
            <consortium name="The Broad Institute Genome Sequencing Center for Infectious Disease"/>
            <person name="Wu L."/>
            <person name="Ma J."/>
        </authorList>
    </citation>
    <scope>NUCLEOTIDE SEQUENCE [LARGE SCALE GENOMIC DNA]</scope>
    <source>
        <strain evidence="3 4">CGMCC 1.12543</strain>
    </source>
</reference>
<keyword evidence="1" id="KW-0812">Transmembrane</keyword>
<keyword evidence="4" id="KW-1185">Reference proteome</keyword>
<protein>
    <recommendedName>
        <fullName evidence="2">SPW repeat-containing integral membrane domain-containing protein</fullName>
    </recommendedName>
</protein>
<evidence type="ECO:0000313" key="3">
    <source>
        <dbReference type="EMBL" id="MFC5972284.1"/>
    </source>
</evidence>
<feature type="transmembrane region" description="Helical" evidence="1">
    <location>
        <begin position="82"/>
        <end position="98"/>
    </location>
</feature>
<gene>
    <name evidence="3" type="ORF">ACFPYI_13160</name>
</gene>
<comment type="caution">
    <text evidence="3">The sequence shown here is derived from an EMBL/GenBank/DDBJ whole genome shotgun (WGS) entry which is preliminary data.</text>
</comment>
<feature type="domain" description="SPW repeat-containing integral membrane" evidence="2">
    <location>
        <begin position="7"/>
        <end position="96"/>
    </location>
</feature>
<evidence type="ECO:0000259" key="2">
    <source>
        <dbReference type="Pfam" id="PF03779"/>
    </source>
</evidence>
<keyword evidence="1" id="KW-0472">Membrane</keyword>
<accession>A0ABD5RPR9</accession>
<proteinExistence type="predicted"/>
<evidence type="ECO:0000313" key="4">
    <source>
        <dbReference type="Proteomes" id="UP001596099"/>
    </source>
</evidence>
<evidence type="ECO:0000256" key="1">
    <source>
        <dbReference type="SAM" id="Phobius"/>
    </source>
</evidence>
<dbReference type="EMBL" id="JBHSQH010000001">
    <property type="protein sequence ID" value="MFC5972284.1"/>
    <property type="molecule type" value="Genomic_DNA"/>
</dbReference>
<feature type="transmembrane region" description="Helical" evidence="1">
    <location>
        <begin position="60"/>
        <end position="76"/>
    </location>
</feature>
<dbReference type="Pfam" id="PF03779">
    <property type="entry name" value="SPW"/>
    <property type="match status" value="1"/>
</dbReference>